<dbReference type="Gene3D" id="4.10.75.10">
    <property type="entry name" value="Elafin-like"/>
    <property type="match status" value="1"/>
</dbReference>
<dbReference type="GO" id="GO:0005576">
    <property type="term" value="C:extracellular region"/>
    <property type="evidence" value="ECO:0007669"/>
    <property type="project" value="InterPro"/>
</dbReference>
<evidence type="ECO:0000313" key="3">
    <source>
        <dbReference type="EMBL" id="KAJ1121884.1"/>
    </source>
</evidence>
<dbReference type="GO" id="GO:0030414">
    <property type="term" value="F:peptidase inhibitor activity"/>
    <property type="evidence" value="ECO:0007669"/>
    <property type="project" value="InterPro"/>
</dbReference>
<evidence type="ECO:0000313" key="4">
    <source>
        <dbReference type="Proteomes" id="UP001066276"/>
    </source>
</evidence>
<gene>
    <name evidence="3" type="ORF">NDU88_000393</name>
</gene>
<proteinExistence type="predicted"/>
<feature type="compositionally biased region" description="Acidic residues" evidence="1">
    <location>
        <begin position="146"/>
        <end position="157"/>
    </location>
</feature>
<name>A0AAV7P436_PLEWA</name>
<protein>
    <recommendedName>
        <fullName evidence="2">WAP domain-containing protein</fullName>
    </recommendedName>
</protein>
<feature type="compositionally biased region" description="Basic residues" evidence="1">
    <location>
        <begin position="164"/>
        <end position="174"/>
    </location>
</feature>
<comment type="caution">
    <text evidence="3">The sequence shown here is derived from an EMBL/GenBank/DDBJ whole genome shotgun (WGS) entry which is preliminary data.</text>
</comment>
<evidence type="ECO:0000256" key="1">
    <source>
        <dbReference type="SAM" id="MobiDB-lite"/>
    </source>
</evidence>
<dbReference type="EMBL" id="JANPWB010000011">
    <property type="protein sequence ID" value="KAJ1121884.1"/>
    <property type="molecule type" value="Genomic_DNA"/>
</dbReference>
<dbReference type="SUPFAM" id="SSF57256">
    <property type="entry name" value="Elafin-like"/>
    <property type="match status" value="1"/>
</dbReference>
<organism evidence="3 4">
    <name type="scientific">Pleurodeles waltl</name>
    <name type="common">Iberian ribbed newt</name>
    <dbReference type="NCBI Taxonomy" id="8319"/>
    <lineage>
        <taxon>Eukaryota</taxon>
        <taxon>Metazoa</taxon>
        <taxon>Chordata</taxon>
        <taxon>Craniata</taxon>
        <taxon>Vertebrata</taxon>
        <taxon>Euteleostomi</taxon>
        <taxon>Amphibia</taxon>
        <taxon>Batrachia</taxon>
        <taxon>Caudata</taxon>
        <taxon>Salamandroidea</taxon>
        <taxon>Salamandridae</taxon>
        <taxon>Pleurodelinae</taxon>
        <taxon>Pleurodeles</taxon>
    </lineage>
</organism>
<feature type="compositionally biased region" description="Basic and acidic residues" evidence="1">
    <location>
        <begin position="175"/>
        <end position="201"/>
    </location>
</feature>
<dbReference type="Pfam" id="PF00095">
    <property type="entry name" value="WAP"/>
    <property type="match status" value="1"/>
</dbReference>
<feature type="region of interest" description="Disordered" evidence="1">
    <location>
        <begin position="124"/>
        <end position="213"/>
    </location>
</feature>
<dbReference type="Proteomes" id="UP001066276">
    <property type="component" value="Chromosome 7"/>
</dbReference>
<feature type="region of interest" description="Disordered" evidence="1">
    <location>
        <begin position="46"/>
        <end position="78"/>
    </location>
</feature>
<reference evidence="3" key="1">
    <citation type="journal article" date="2022" name="bioRxiv">
        <title>Sequencing and chromosome-scale assembly of the giantPleurodeles waltlgenome.</title>
        <authorList>
            <person name="Brown T."/>
            <person name="Elewa A."/>
            <person name="Iarovenko S."/>
            <person name="Subramanian E."/>
            <person name="Araus A.J."/>
            <person name="Petzold A."/>
            <person name="Susuki M."/>
            <person name="Suzuki K.-i.T."/>
            <person name="Hayashi T."/>
            <person name="Toyoda A."/>
            <person name="Oliveira C."/>
            <person name="Osipova E."/>
            <person name="Leigh N.D."/>
            <person name="Simon A."/>
            <person name="Yun M.H."/>
        </authorList>
    </citation>
    <scope>NUCLEOTIDE SEQUENCE</scope>
    <source>
        <strain evidence="3">20211129_DDA</strain>
        <tissue evidence="3">Liver</tissue>
    </source>
</reference>
<accession>A0AAV7P436</accession>
<keyword evidence="4" id="KW-1185">Reference proteome</keyword>
<dbReference type="InterPro" id="IPR008197">
    <property type="entry name" value="WAP_dom"/>
</dbReference>
<sequence>MDLVVETLKEPPGSQDVQHPGMCFEDYMLKHSAEFEKLNKKVLEELDLETNGPGSDAQSKHWPENEQGGSHPDRKPKLWPMIDFSTLKNCSVEQDCELSEKCCRTMCGMRCTEPMFEHHDVHFPDEADDQESDGNVQQRAERAISDEDESEEEDSSSEEDHSGQRWHKSGREKRSHKEDGQAKGKEGKEHGKGRGGLKESSLEEIAGSSPDQQRMLRRTRTWMHILIRVSIENMRALVSI</sequence>
<dbReference type="AlphaFoldDB" id="A0AAV7P436"/>
<dbReference type="InterPro" id="IPR036645">
    <property type="entry name" value="Elafin-like_sf"/>
</dbReference>
<feature type="domain" description="WAP" evidence="2">
    <location>
        <begin position="86"/>
        <end position="114"/>
    </location>
</feature>
<evidence type="ECO:0000259" key="2">
    <source>
        <dbReference type="Pfam" id="PF00095"/>
    </source>
</evidence>